<dbReference type="Proteomes" id="UP001204621">
    <property type="component" value="Unassembled WGS sequence"/>
</dbReference>
<keyword evidence="2" id="KW-1185">Reference proteome</keyword>
<comment type="caution">
    <text evidence="1">The sequence shown here is derived from an EMBL/GenBank/DDBJ whole genome shotgun (WGS) entry which is preliminary data.</text>
</comment>
<organism evidence="1 2">
    <name type="scientific">Massilia terrae</name>
    <dbReference type="NCBI Taxonomy" id="1811224"/>
    <lineage>
        <taxon>Bacteria</taxon>
        <taxon>Pseudomonadati</taxon>
        <taxon>Pseudomonadota</taxon>
        <taxon>Betaproteobacteria</taxon>
        <taxon>Burkholderiales</taxon>
        <taxon>Oxalobacteraceae</taxon>
        <taxon>Telluria group</taxon>
        <taxon>Massilia</taxon>
    </lineage>
</organism>
<dbReference type="RefSeq" id="WP_258813980.1">
    <property type="nucleotide sequence ID" value="NZ_JANUGU010000010.1"/>
</dbReference>
<reference evidence="1 2" key="1">
    <citation type="submission" date="2022-08" db="EMBL/GenBank/DDBJ databases">
        <title>Reclassification of Massilia species as members of the genera Telluria, Duganella, Pseudoduganella, Mokoshia gen. nov. and Zemynaea gen. nov. using orthogonal and non-orthogonal genome-based approaches.</title>
        <authorList>
            <person name="Bowman J.P."/>
        </authorList>
    </citation>
    <scope>NUCLEOTIDE SEQUENCE [LARGE SCALE GENOMIC DNA]</scope>
    <source>
        <strain evidence="1 2">JCM 31606</strain>
    </source>
</reference>
<dbReference type="Pfam" id="PF05137">
    <property type="entry name" value="PilN"/>
    <property type="match status" value="1"/>
</dbReference>
<sequence>MRIDFAPPSLHRAMLKAPRLAWAMFFMSLAMVPSLAGSSMKYHALLREQVNEQARIQALAVRSVPTARPAAPPLSAAQASKINAAVLQLNLPWLALHDALQTATPASIALLSLEPDARKRNLRITAEAKNSDDMITYVEQLRLQDLFGAVSLVHHELNQQDPNRPIRFQIEAEWRTKP</sequence>
<evidence type="ECO:0000313" key="1">
    <source>
        <dbReference type="EMBL" id="MCS0660782.1"/>
    </source>
</evidence>
<evidence type="ECO:0000313" key="2">
    <source>
        <dbReference type="Proteomes" id="UP001204621"/>
    </source>
</evidence>
<gene>
    <name evidence="1" type="ORF">NX778_22170</name>
</gene>
<protein>
    <submittedName>
        <fullName evidence="1">PilN domain-containing protein</fullName>
    </submittedName>
</protein>
<accession>A0ABT2D3J7</accession>
<dbReference type="EMBL" id="JANUGU010000010">
    <property type="protein sequence ID" value="MCS0660782.1"/>
    <property type="molecule type" value="Genomic_DNA"/>
</dbReference>
<dbReference type="InterPro" id="IPR007813">
    <property type="entry name" value="PilN"/>
</dbReference>
<name>A0ABT2D3J7_9BURK</name>
<proteinExistence type="predicted"/>